<dbReference type="InterPro" id="IPR017850">
    <property type="entry name" value="Alkaline_phosphatase_core_sf"/>
</dbReference>
<dbReference type="PANTHER" id="PTHR10151">
    <property type="entry name" value="ECTONUCLEOTIDE PYROPHOSPHATASE/PHOSPHODIESTERASE"/>
    <property type="match status" value="1"/>
</dbReference>
<dbReference type="AlphaFoldDB" id="A0AAZ3SS50"/>
<dbReference type="Proteomes" id="UP000694402">
    <property type="component" value="Unassembled WGS sequence"/>
</dbReference>
<evidence type="ECO:0000313" key="2">
    <source>
        <dbReference type="Ensembl" id="ENSOTSP00005155829.1"/>
    </source>
</evidence>
<keyword evidence="3" id="KW-1185">Reference proteome</keyword>
<reference evidence="2" key="2">
    <citation type="submission" date="2025-08" db="UniProtKB">
        <authorList>
            <consortium name="Ensembl"/>
        </authorList>
    </citation>
    <scope>IDENTIFICATION</scope>
</reference>
<dbReference type="PANTHER" id="PTHR10151:SF63">
    <property type="entry name" value="ECTONUCLEOTIDE PYROPHOSPHATASE_PHOSPHODIESTERASE FAMILY MEMBER 7"/>
    <property type="match status" value="1"/>
</dbReference>
<dbReference type="SUPFAM" id="SSF53649">
    <property type="entry name" value="Alkaline phosphatase-like"/>
    <property type="match status" value="1"/>
</dbReference>
<dbReference type="Ensembl" id="ENSOTST00005192152.1">
    <property type="protein sequence ID" value="ENSOTSP00005155829.1"/>
    <property type="gene ID" value="ENSOTSG00005074941.1"/>
</dbReference>
<dbReference type="InterPro" id="IPR002591">
    <property type="entry name" value="Phosphodiest/P_Trfase"/>
</dbReference>
<evidence type="ECO:0000256" key="1">
    <source>
        <dbReference type="SAM" id="SignalP"/>
    </source>
</evidence>
<sequence>MLWTVSLCLLLAASSSGVPLDRYSTKGQHKVLLVSFDGFRWDYDRDVDTPKLDTMAKDRVKARYVTPPYLTITSPTHFTLLTGTYWPEGWLSSLSWHAIHLPGRDADSEGSGTTVL</sequence>
<name>A0AAZ3SS50_ONCTS</name>
<keyword evidence="1" id="KW-0732">Signal</keyword>
<protein>
    <submittedName>
        <fullName evidence="2">Uncharacterized protein</fullName>
    </submittedName>
</protein>
<feature type="signal peptide" evidence="1">
    <location>
        <begin position="1"/>
        <end position="17"/>
    </location>
</feature>
<dbReference type="Gene3D" id="3.40.720.10">
    <property type="entry name" value="Alkaline Phosphatase, subunit A"/>
    <property type="match status" value="1"/>
</dbReference>
<dbReference type="Pfam" id="PF01663">
    <property type="entry name" value="Phosphodiest"/>
    <property type="match status" value="1"/>
</dbReference>
<feature type="chain" id="PRO_5044247936" evidence="1">
    <location>
        <begin position="18"/>
        <end position="116"/>
    </location>
</feature>
<reference evidence="2" key="3">
    <citation type="submission" date="2025-09" db="UniProtKB">
        <authorList>
            <consortium name="Ensembl"/>
        </authorList>
    </citation>
    <scope>IDENTIFICATION</scope>
</reference>
<reference evidence="3" key="1">
    <citation type="journal article" date="2018" name="PLoS ONE">
        <title>Chinook salmon (Oncorhynchus tshawytscha) genome and transcriptome.</title>
        <authorList>
            <person name="Christensen K.A."/>
            <person name="Leong J.S."/>
            <person name="Sakhrani D."/>
            <person name="Biagi C.A."/>
            <person name="Minkley D.R."/>
            <person name="Withler R.E."/>
            <person name="Rondeau E.B."/>
            <person name="Koop B.F."/>
            <person name="Devlin R.H."/>
        </authorList>
    </citation>
    <scope>NUCLEOTIDE SEQUENCE [LARGE SCALE GENOMIC DNA]</scope>
</reference>
<proteinExistence type="predicted"/>
<dbReference type="GeneTree" id="ENSGT00940000159339"/>
<organism evidence="2 3">
    <name type="scientific">Oncorhynchus tshawytscha</name>
    <name type="common">Chinook salmon</name>
    <name type="synonym">Salmo tshawytscha</name>
    <dbReference type="NCBI Taxonomy" id="74940"/>
    <lineage>
        <taxon>Eukaryota</taxon>
        <taxon>Metazoa</taxon>
        <taxon>Chordata</taxon>
        <taxon>Craniata</taxon>
        <taxon>Vertebrata</taxon>
        <taxon>Euteleostomi</taxon>
        <taxon>Actinopterygii</taxon>
        <taxon>Neopterygii</taxon>
        <taxon>Teleostei</taxon>
        <taxon>Protacanthopterygii</taxon>
        <taxon>Salmoniformes</taxon>
        <taxon>Salmonidae</taxon>
        <taxon>Salmoninae</taxon>
        <taxon>Oncorhynchus</taxon>
    </lineage>
</organism>
<accession>A0AAZ3SS50</accession>
<evidence type="ECO:0000313" key="3">
    <source>
        <dbReference type="Proteomes" id="UP000694402"/>
    </source>
</evidence>